<sequence length="211" mass="22322">MKTDELIRLMAEDAPVRVRFGRQAFMALVAGTLAALALLLLSVGIRPNLGQALETARVLFKVAETLLFAILAARLVFLVGRPGASLKAAATMLLLPLVLLGAAIAAELFALPPDAWRRYLMGSHPVFCVVFVPLLALLPLAAFLIALKQAAPDDPGMAGAVAGLAASGIASAVYAWHCQDDSPLFLATWYGVATVVVTATGYMAGRRLLRW</sequence>
<keyword evidence="1" id="KW-0472">Membrane</keyword>
<dbReference type="RefSeq" id="WP_183795771.1">
    <property type="nucleotide sequence ID" value="NZ_JACIDU010000034.1"/>
</dbReference>
<evidence type="ECO:0000313" key="2">
    <source>
        <dbReference type="EMBL" id="MBB4105877.1"/>
    </source>
</evidence>
<feature type="transmembrane region" description="Helical" evidence="1">
    <location>
        <begin position="58"/>
        <end position="80"/>
    </location>
</feature>
<keyword evidence="1" id="KW-0812">Transmembrane</keyword>
<feature type="transmembrane region" description="Helical" evidence="1">
    <location>
        <begin position="25"/>
        <end position="46"/>
    </location>
</feature>
<dbReference type="EMBL" id="JACIDU010000034">
    <property type="protein sequence ID" value="MBB4105877.1"/>
    <property type="molecule type" value="Genomic_DNA"/>
</dbReference>
<feature type="transmembrane region" description="Helical" evidence="1">
    <location>
        <begin position="92"/>
        <end position="112"/>
    </location>
</feature>
<organism evidence="2 3">
    <name type="scientific">Allorhizobium borbori</name>
    <dbReference type="NCBI Taxonomy" id="485907"/>
    <lineage>
        <taxon>Bacteria</taxon>
        <taxon>Pseudomonadati</taxon>
        <taxon>Pseudomonadota</taxon>
        <taxon>Alphaproteobacteria</taxon>
        <taxon>Hyphomicrobiales</taxon>
        <taxon>Rhizobiaceae</taxon>
        <taxon>Rhizobium/Agrobacterium group</taxon>
        <taxon>Allorhizobium</taxon>
    </lineage>
</organism>
<evidence type="ECO:0000313" key="3">
    <source>
        <dbReference type="Proteomes" id="UP000584824"/>
    </source>
</evidence>
<feature type="transmembrane region" description="Helical" evidence="1">
    <location>
        <begin position="158"/>
        <end position="177"/>
    </location>
</feature>
<keyword evidence="1" id="KW-1133">Transmembrane helix</keyword>
<dbReference type="InterPro" id="IPR009495">
    <property type="entry name" value="NrsF"/>
</dbReference>
<dbReference type="AlphaFoldDB" id="A0A7W6P3G9"/>
<dbReference type="Pfam" id="PF06532">
    <property type="entry name" value="NrsF"/>
    <property type="match status" value="1"/>
</dbReference>
<evidence type="ECO:0008006" key="4">
    <source>
        <dbReference type="Google" id="ProtNLM"/>
    </source>
</evidence>
<accession>A0A7W6P3G9</accession>
<gene>
    <name evidence="2" type="ORF">GGQ66_004465</name>
</gene>
<comment type="caution">
    <text evidence="2">The sequence shown here is derived from an EMBL/GenBank/DDBJ whole genome shotgun (WGS) entry which is preliminary data.</text>
</comment>
<name>A0A7W6P3G9_9HYPH</name>
<proteinExistence type="predicted"/>
<protein>
    <recommendedName>
        <fullName evidence="4">DUF1109 family protein</fullName>
    </recommendedName>
</protein>
<evidence type="ECO:0000256" key="1">
    <source>
        <dbReference type="SAM" id="Phobius"/>
    </source>
</evidence>
<feature type="transmembrane region" description="Helical" evidence="1">
    <location>
        <begin position="124"/>
        <end position="146"/>
    </location>
</feature>
<dbReference type="Proteomes" id="UP000584824">
    <property type="component" value="Unassembled WGS sequence"/>
</dbReference>
<reference evidence="2 3" key="1">
    <citation type="submission" date="2020-08" db="EMBL/GenBank/DDBJ databases">
        <title>Genomic Encyclopedia of Type Strains, Phase IV (KMG-IV): sequencing the most valuable type-strain genomes for metagenomic binning, comparative biology and taxonomic classification.</title>
        <authorList>
            <person name="Goeker M."/>
        </authorList>
    </citation>
    <scope>NUCLEOTIDE SEQUENCE [LARGE SCALE GENOMIC DNA]</scope>
    <source>
        <strain evidence="2 3">DSM 26385</strain>
    </source>
</reference>
<feature type="transmembrane region" description="Helical" evidence="1">
    <location>
        <begin position="183"/>
        <end position="205"/>
    </location>
</feature>
<keyword evidence="3" id="KW-1185">Reference proteome</keyword>